<name>A0AAD5TWZ6_9FUNG</name>
<keyword evidence="2" id="KW-1185">Reference proteome</keyword>
<protein>
    <submittedName>
        <fullName evidence="1">Uncharacterized protein</fullName>
    </submittedName>
</protein>
<proteinExistence type="predicted"/>
<comment type="caution">
    <text evidence="1">The sequence shown here is derived from an EMBL/GenBank/DDBJ whole genome shotgun (WGS) entry which is preliminary data.</text>
</comment>
<evidence type="ECO:0000313" key="2">
    <source>
        <dbReference type="Proteomes" id="UP001211065"/>
    </source>
</evidence>
<accession>A0AAD5TWZ6</accession>
<evidence type="ECO:0000313" key="1">
    <source>
        <dbReference type="EMBL" id="KAJ3205687.1"/>
    </source>
</evidence>
<dbReference type="EMBL" id="JADGJW010001185">
    <property type="protein sequence ID" value="KAJ3205687.1"/>
    <property type="molecule type" value="Genomic_DNA"/>
</dbReference>
<gene>
    <name evidence="1" type="ORF">HK099_000732</name>
</gene>
<dbReference type="Proteomes" id="UP001211065">
    <property type="component" value="Unassembled WGS sequence"/>
</dbReference>
<organism evidence="1 2">
    <name type="scientific">Clydaea vesicula</name>
    <dbReference type="NCBI Taxonomy" id="447962"/>
    <lineage>
        <taxon>Eukaryota</taxon>
        <taxon>Fungi</taxon>
        <taxon>Fungi incertae sedis</taxon>
        <taxon>Chytridiomycota</taxon>
        <taxon>Chytridiomycota incertae sedis</taxon>
        <taxon>Chytridiomycetes</taxon>
        <taxon>Lobulomycetales</taxon>
        <taxon>Lobulomycetaceae</taxon>
        <taxon>Clydaea</taxon>
    </lineage>
</organism>
<reference evidence="1" key="1">
    <citation type="submission" date="2020-05" db="EMBL/GenBank/DDBJ databases">
        <title>Phylogenomic resolution of chytrid fungi.</title>
        <authorList>
            <person name="Stajich J.E."/>
            <person name="Amses K."/>
            <person name="Simmons R."/>
            <person name="Seto K."/>
            <person name="Myers J."/>
            <person name="Bonds A."/>
            <person name="Quandt C.A."/>
            <person name="Barry K."/>
            <person name="Liu P."/>
            <person name="Grigoriev I."/>
            <person name="Longcore J.E."/>
            <person name="James T.Y."/>
        </authorList>
    </citation>
    <scope>NUCLEOTIDE SEQUENCE</scope>
    <source>
        <strain evidence="1">JEL0476</strain>
    </source>
</reference>
<sequence length="344" mass="36930">MAVYSQLRKLAGRLFEPVLLSTVSLIFSTIQAIPASASACKNCPTTPVKCTKNDKCSDGKKCFVIPQTCEKCSYKVCSYELISRAGGVCNVPGSPNIICGKNLYCKQESLSASGKCHVFPSKEGGPCDEYTMPAEASHDCEKGLTCQNKDENLPDSGGICLPARIISPVGGICNGSSYECDKGLYCKNQKCAVLPSKEGGPCNEFTMPIEASHDCEKGLICQTINENLPDLGGICVAPKPAGPFSSTVTLEQVTYQGFGTYTALEANECTKLPLTVDQTRDYGVELRSYTNAYLSIFDNEDCSGSPKVETKFLNSHSKENQQFSDDGAFKKANGKSVRVLIAQA</sequence>
<dbReference type="AlphaFoldDB" id="A0AAD5TWZ6"/>